<keyword evidence="5" id="KW-0498">Mitosis</keyword>
<dbReference type="PROSITE" id="PS00972">
    <property type="entry name" value="USP_1"/>
    <property type="match status" value="1"/>
</dbReference>
<dbReference type="Pfam" id="PF00443">
    <property type="entry name" value="UCH"/>
    <property type="match status" value="1"/>
</dbReference>
<dbReference type="Gene3D" id="2.30.29.180">
    <property type="entry name" value="Ubiquitin carboxyl-terminal hydrolase 26/29/37, pleckstrin homology-like domain"/>
    <property type="match status" value="1"/>
</dbReference>
<dbReference type="AlphaFoldDB" id="A0A8C5F7M5"/>
<dbReference type="GO" id="GO:0051301">
    <property type="term" value="P:cell division"/>
    <property type="evidence" value="ECO:0007669"/>
    <property type="project" value="UniProtKB-KW"/>
</dbReference>
<dbReference type="InterPro" id="IPR038765">
    <property type="entry name" value="Papain-like_cys_pep_sf"/>
</dbReference>
<feature type="compositionally biased region" description="Basic and acidic residues" evidence="12">
    <location>
        <begin position="217"/>
        <end position="228"/>
    </location>
</feature>
<feature type="region of interest" description="Disordered" evidence="12">
    <location>
        <begin position="125"/>
        <end position="242"/>
    </location>
</feature>
<dbReference type="InterPro" id="IPR003903">
    <property type="entry name" value="UIM_dom"/>
</dbReference>
<dbReference type="PANTHER" id="PTHR24006:SF915">
    <property type="entry name" value="UBIQUITIN CARBOXYL-TERMINAL HYDROLASE-RELATED"/>
    <property type="match status" value="1"/>
</dbReference>
<dbReference type="Pfam" id="PF16674">
    <property type="entry name" value="UCH_N"/>
    <property type="match status" value="1"/>
</dbReference>
<feature type="compositionally biased region" description="Polar residues" evidence="12">
    <location>
        <begin position="440"/>
        <end position="450"/>
    </location>
</feature>
<feature type="compositionally biased region" description="Low complexity" evidence="12">
    <location>
        <begin position="426"/>
        <end position="437"/>
    </location>
</feature>
<dbReference type="GO" id="GO:0004843">
    <property type="term" value="F:cysteine-type deubiquitinase activity"/>
    <property type="evidence" value="ECO:0007669"/>
    <property type="project" value="UniProtKB-UniRule"/>
</dbReference>
<dbReference type="InterPro" id="IPR001394">
    <property type="entry name" value="Peptidase_C19_UCH"/>
</dbReference>
<evidence type="ECO:0000259" key="13">
    <source>
        <dbReference type="PROSITE" id="PS50235"/>
    </source>
</evidence>
<feature type="compositionally biased region" description="Polar residues" evidence="12">
    <location>
        <begin position="199"/>
        <end position="208"/>
    </location>
</feature>
<evidence type="ECO:0000256" key="10">
    <source>
        <dbReference type="RuleBase" id="RU366025"/>
    </source>
</evidence>
<proteinExistence type="inferred from homology"/>
<dbReference type="Pfam" id="PF02809">
    <property type="entry name" value="UIM"/>
    <property type="match status" value="3"/>
</dbReference>
<feature type="region of interest" description="Disordered" evidence="12">
    <location>
        <begin position="687"/>
        <end position="708"/>
    </location>
</feature>
<evidence type="ECO:0000256" key="2">
    <source>
        <dbReference type="ARBA" id="ARBA00009085"/>
    </source>
</evidence>
<feature type="region of interest" description="Disordered" evidence="12">
    <location>
        <begin position="256"/>
        <end position="279"/>
    </location>
</feature>
<dbReference type="Proteomes" id="UP000694546">
    <property type="component" value="Chromosome 20"/>
</dbReference>
<dbReference type="SUPFAM" id="SSF54001">
    <property type="entry name" value="Cysteine proteinases"/>
    <property type="match status" value="1"/>
</dbReference>
<dbReference type="GO" id="GO:0000082">
    <property type="term" value="P:G1/S transition of mitotic cell cycle"/>
    <property type="evidence" value="ECO:0007669"/>
    <property type="project" value="TreeGrafter"/>
</dbReference>
<gene>
    <name evidence="14" type="primary">USP37</name>
</gene>
<keyword evidence="6 10" id="KW-0833">Ubl conjugation pathway</keyword>
<comment type="catalytic activity">
    <reaction evidence="1 10">
        <text>Thiol-dependent hydrolysis of ester, thioester, amide, peptide and isopeptide bonds formed by the C-terminal Gly of ubiquitin (a 76-residue protein attached to proteins as an intracellular targeting signal).</text>
        <dbReference type="EC" id="3.4.19.12"/>
    </reaction>
</comment>
<keyword evidence="9" id="KW-0131">Cell cycle</keyword>
<sequence length="911" mass="101111">MAAAVTKLSCGDVQIRFNSIDLGTTRWKEGAFEILEKDNKSSLSLRFNCGGPPKTFQLHQNVKHISQSTSRIMVTLKDSSIITLDRLPVSLVQKTKEYLEKVKQGKQNPKSCQGSASFSVLGNRAVKNETSPPGERQTTPRRQSVEGREEAPRKPLGSPSRASSTPTRAGLSENRGEWRKRLMNPESDINEDYPKENDSSSNNKATSDPSRKFLVSCKDKLKQSEENRSSAPLGGPLQPSLFYGSRSVTKDFGQNHSFLERPSSTTQSPAAKRSLVLPNHSTPFKKVRSSVDYGGWNKQRPSTLTQPQAPLQGFSNLGNTCYMNAILQSLFSLPSFSTDMLRQGIPWKKVPINALLRRFAHLMVKKDVGCPETKKDLLRKVKSAISATAERFSGYMQNDAHEFLSQCLDQLKEDVEKMNKSWKNEAAAGSASTSPAAWDDSQQGATSTAPASGKAEPGEETDTSRIYTCPVAVNMEFEVQHTITCKGCGEVVTKREQFNDLSIDLPRRKNTLPLRSIQDSLDLFFRVSRTPTSWGGGGGDTMASVCCLVPVLILHLKRYSFNAQLSLNSKLGQQVVIPRYLTLLSHCTEATRAPLNLGWSAQSALVKSSPPSLSCLYRRPGGKAANPGCTSALLDSDSEEELSRRVNSRKRRLSECLRAVAVEQSDFNDDEMLAAVLEMSRQEAALSAPLPIEDEPTNSPDTGFGDTDAQDLAYHTELLEADNKQPADVLDSLDLTMDENKENQTPDSAQQGELDWVQQYSLDQEREEQELQQALAQSLQEHEAQELREDDDLKRATELSLQEFNSSLPELLCSDEDSGNEDVLDMEYSEAETEDLKKNAEGGHQANSFRLISVVSHIGSSSSSGHYISDVFDMKKQSWLTYNDLDVSRTQESAVQRDRDRSGYIFFYMQK</sequence>
<dbReference type="PROSITE" id="PS50330">
    <property type="entry name" value="UIM"/>
    <property type="match status" value="3"/>
</dbReference>
<feature type="region of interest" description="Disordered" evidence="12">
    <location>
        <begin position="419"/>
        <end position="463"/>
    </location>
</feature>
<name>A0A8C5F7M5_GADMO</name>
<feature type="coiled-coil region" evidence="11">
    <location>
        <begin position="757"/>
        <end position="788"/>
    </location>
</feature>
<evidence type="ECO:0000256" key="12">
    <source>
        <dbReference type="SAM" id="MobiDB-lite"/>
    </source>
</evidence>
<evidence type="ECO:0000256" key="5">
    <source>
        <dbReference type="ARBA" id="ARBA00022776"/>
    </source>
</evidence>
<dbReference type="CDD" id="cd02257">
    <property type="entry name" value="Peptidase_C19"/>
    <property type="match status" value="1"/>
</dbReference>
<dbReference type="Ensembl" id="ENSGMOT00000013856.2">
    <property type="protein sequence ID" value="ENSGMOP00000013499.2"/>
    <property type="gene ID" value="ENSGMOG00000012619.2"/>
</dbReference>
<evidence type="ECO:0000256" key="4">
    <source>
        <dbReference type="ARBA" id="ARBA00022670"/>
    </source>
</evidence>
<evidence type="ECO:0000256" key="6">
    <source>
        <dbReference type="ARBA" id="ARBA00022786"/>
    </source>
</evidence>
<keyword evidence="8 10" id="KW-0788">Thiol protease</keyword>
<dbReference type="GeneTree" id="ENSGT00940000158091"/>
<feature type="compositionally biased region" description="Basic and acidic residues" evidence="12">
    <location>
        <begin position="143"/>
        <end position="153"/>
    </location>
</feature>
<evidence type="ECO:0000256" key="3">
    <source>
        <dbReference type="ARBA" id="ARBA00022618"/>
    </source>
</evidence>
<keyword evidence="11" id="KW-0175">Coiled coil</keyword>
<dbReference type="GO" id="GO:0016579">
    <property type="term" value="P:protein deubiquitination"/>
    <property type="evidence" value="ECO:0007669"/>
    <property type="project" value="InterPro"/>
</dbReference>
<keyword evidence="3" id="KW-0132">Cell division</keyword>
<dbReference type="GO" id="GO:0005829">
    <property type="term" value="C:cytosol"/>
    <property type="evidence" value="ECO:0007669"/>
    <property type="project" value="TreeGrafter"/>
</dbReference>
<dbReference type="InterPro" id="IPR018200">
    <property type="entry name" value="USP_CS"/>
</dbReference>
<evidence type="ECO:0000313" key="14">
    <source>
        <dbReference type="Ensembl" id="ENSGMOP00000013499.2"/>
    </source>
</evidence>
<dbReference type="InterPro" id="IPR032069">
    <property type="entry name" value="USP37-like_PH"/>
</dbReference>
<dbReference type="InterPro" id="IPR050164">
    <property type="entry name" value="Peptidase_C19"/>
</dbReference>
<dbReference type="PROSITE" id="PS50235">
    <property type="entry name" value="USP_3"/>
    <property type="match status" value="1"/>
</dbReference>
<evidence type="ECO:0000256" key="11">
    <source>
        <dbReference type="SAM" id="Coils"/>
    </source>
</evidence>
<feature type="compositionally biased region" description="Polar residues" evidence="12">
    <location>
        <begin position="128"/>
        <end position="142"/>
    </location>
</feature>
<dbReference type="PROSITE" id="PS00973">
    <property type="entry name" value="USP_2"/>
    <property type="match status" value="1"/>
</dbReference>
<dbReference type="Gene3D" id="3.90.70.10">
    <property type="entry name" value="Cysteine proteinases"/>
    <property type="match status" value="2"/>
</dbReference>
<comment type="similarity">
    <text evidence="2 10">Belongs to the peptidase C19 family.</text>
</comment>
<feature type="compositionally biased region" description="Polar residues" evidence="12">
    <location>
        <begin position="256"/>
        <end position="269"/>
    </location>
</feature>
<reference evidence="14" key="2">
    <citation type="submission" date="2025-09" db="UniProtKB">
        <authorList>
            <consortium name="Ensembl"/>
        </authorList>
    </citation>
    <scope>IDENTIFICATION</scope>
</reference>
<evidence type="ECO:0000313" key="15">
    <source>
        <dbReference type="Proteomes" id="UP000694546"/>
    </source>
</evidence>
<evidence type="ECO:0000256" key="1">
    <source>
        <dbReference type="ARBA" id="ARBA00000707"/>
    </source>
</evidence>
<keyword evidence="4 10" id="KW-0645">Protease</keyword>
<dbReference type="InterPro" id="IPR038093">
    <property type="entry name" value="USP37-like_PH_sf"/>
</dbReference>
<dbReference type="PANTHER" id="PTHR24006">
    <property type="entry name" value="UBIQUITIN CARBOXYL-TERMINAL HYDROLASE"/>
    <property type="match status" value="1"/>
</dbReference>
<keyword evidence="15" id="KW-1185">Reference proteome</keyword>
<organism evidence="14 15">
    <name type="scientific">Gadus morhua</name>
    <name type="common">Atlantic cod</name>
    <dbReference type="NCBI Taxonomy" id="8049"/>
    <lineage>
        <taxon>Eukaryota</taxon>
        <taxon>Metazoa</taxon>
        <taxon>Chordata</taxon>
        <taxon>Craniata</taxon>
        <taxon>Vertebrata</taxon>
        <taxon>Euteleostomi</taxon>
        <taxon>Actinopterygii</taxon>
        <taxon>Neopterygii</taxon>
        <taxon>Teleostei</taxon>
        <taxon>Neoteleostei</taxon>
        <taxon>Acanthomorphata</taxon>
        <taxon>Zeiogadaria</taxon>
        <taxon>Gadariae</taxon>
        <taxon>Gadiformes</taxon>
        <taxon>Gadoidei</taxon>
        <taxon>Gadidae</taxon>
        <taxon>Gadus</taxon>
    </lineage>
</organism>
<keyword evidence="7 10" id="KW-0378">Hydrolase</keyword>
<evidence type="ECO:0000256" key="7">
    <source>
        <dbReference type="ARBA" id="ARBA00022801"/>
    </source>
</evidence>
<dbReference type="GO" id="GO:0005634">
    <property type="term" value="C:nucleus"/>
    <property type="evidence" value="ECO:0007669"/>
    <property type="project" value="TreeGrafter"/>
</dbReference>
<dbReference type="EC" id="3.4.19.12" evidence="10"/>
<dbReference type="GO" id="GO:0006508">
    <property type="term" value="P:proteolysis"/>
    <property type="evidence" value="ECO:0007669"/>
    <property type="project" value="UniProtKB-KW"/>
</dbReference>
<reference evidence="14" key="1">
    <citation type="submission" date="2025-08" db="UniProtKB">
        <authorList>
            <consortium name="Ensembl"/>
        </authorList>
    </citation>
    <scope>IDENTIFICATION</scope>
</reference>
<protein>
    <recommendedName>
        <fullName evidence="10">Ubiquitin carboxyl-terminal hydrolase</fullName>
        <ecNumber evidence="10">3.4.19.12</ecNumber>
    </recommendedName>
</protein>
<evidence type="ECO:0000256" key="8">
    <source>
        <dbReference type="ARBA" id="ARBA00022807"/>
    </source>
</evidence>
<accession>A0A8C5F7M5</accession>
<feature type="domain" description="USP" evidence="13">
    <location>
        <begin position="312"/>
        <end position="911"/>
    </location>
</feature>
<evidence type="ECO:0000256" key="9">
    <source>
        <dbReference type="ARBA" id="ARBA00023306"/>
    </source>
</evidence>
<dbReference type="SMART" id="SM00726">
    <property type="entry name" value="UIM"/>
    <property type="match status" value="3"/>
</dbReference>
<dbReference type="InterPro" id="IPR028889">
    <property type="entry name" value="USP"/>
</dbReference>